<comment type="caution">
    <text evidence="1">The sequence shown here is derived from an EMBL/GenBank/DDBJ whole genome shotgun (WGS) entry which is preliminary data.</text>
</comment>
<protein>
    <submittedName>
        <fullName evidence="1">Uncharacterized protein</fullName>
    </submittedName>
</protein>
<sequence>QFMPSRSQAQAEVRRLRDQIAQMQASTIEQIAQIKAEAAAREAKQNRKYNELRLQL</sequence>
<organism evidence="1 2">
    <name type="scientific">Gossypium stocksii</name>
    <dbReference type="NCBI Taxonomy" id="47602"/>
    <lineage>
        <taxon>Eukaryota</taxon>
        <taxon>Viridiplantae</taxon>
        <taxon>Streptophyta</taxon>
        <taxon>Embryophyta</taxon>
        <taxon>Tracheophyta</taxon>
        <taxon>Spermatophyta</taxon>
        <taxon>Magnoliopsida</taxon>
        <taxon>eudicotyledons</taxon>
        <taxon>Gunneridae</taxon>
        <taxon>Pentapetalae</taxon>
        <taxon>rosids</taxon>
        <taxon>malvids</taxon>
        <taxon>Malvales</taxon>
        <taxon>Malvaceae</taxon>
        <taxon>Malvoideae</taxon>
        <taxon>Gossypium</taxon>
    </lineage>
</organism>
<feature type="non-terminal residue" evidence="1">
    <location>
        <position position="1"/>
    </location>
</feature>
<evidence type="ECO:0000313" key="2">
    <source>
        <dbReference type="Proteomes" id="UP000828251"/>
    </source>
</evidence>
<name>A0A9D4A0P6_9ROSI</name>
<dbReference type="Proteomes" id="UP000828251">
    <property type="component" value="Unassembled WGS sequence"/>
</dbReference>
<proteinExistence type="predicted"/>
<keyword evidence="2" id="KW-1185">Reference proteome</keyword>
<dbReference type="AlphaFoldDB" id="A0A9D4A0P6"/>
<gene>
    <name evidence="1" type="ORF">J1N35_021982</name>
</gene>
<evidence type="ECO:0000313" key="1">
    <source>
        <dbReference type="EMBL" id="KAH1082221.1"/>
    </source>
</evidence>
<accession>A0A9D4A0P6</accession>
<dbReference type="EMBL" id="JAIQCV010000007">
    <property type="protein sequence ID" value="KAH1082221.1"/>
    <property type="molecule type" value="Genomic_DNA"/>
</dbReference>
<reference evidence="1 2" key="1">
    <citation type="journal article" date="2021" name="Plant Biotechnol. J.">
        <title>Multi-omics assisted identification of the key and species-specific regulatory components of drought-tolerant mechanisms in Gossypium stocksii.</title>
        <authorList>
            <person name="Yu D."/>
            <person name="Ke L."/>
            <person name="Zhang D."/>
            <person name="Wu Y."/>
            <person name="Sun Y."/>
            <person name="Mei J."/>
            <person name="Sun J."/>
            <person name="Sun Y."/>
        </authorList>
    </citation>
    <scope>NUCLEOTIDE SEQUENCE [LARGE SCALE GENOMIC DNA]</scope>
    <source>
        <strain evidence="2">cv. E1</strain>
        <tissue evidence="1">Leaf</tissue>
    </source>
</reference>